<dbReference type="STRING" id="28173.VIBNI_A2618"/>
<feature type="signal peptide" evidence="3">
    <location>
        <begin position="1"/>
        <end position="20"/>
    </location>
</feature>
<dbReference type="PANTHER" id="PTHR38108:SF1">
    <property type="entry name" value="UPF0319 PROTEIN YCCT"/>
    <property type="match status" value="1"/>
</dbReference>
<dbReference type="InterPro" id="IPR018635">
    <property type="entry name" value="UPF0319"/>
</dbReference>
<name>U4KGG5_9VIBR</name>
<dbReference type="RefSeq" id="WP_022551362.1">
    <property type="nucleotide sequence ID" value="NC_022528.1"/>
</dbReference>
<gene>
    <name evidence="4" type="ORF">VIBNI_A2618</name>
</gene>
<dbReference type="Pfam" id="PF09829">
    <property type="entry name" value="DUF2057"/>
    <property type="match status" value="1"/>
</dbReference>
<dbReference type="PATRIC" id="fig|1260221.3.peg.2495"/>
<evidence type="ECO:0000313" key="4">
    <source>
        <dbReference type="EMBL" id="CCO58673.1"/>
    </source>
</evidence>
<dbReference type="OrthoDB" id="6214057at2"/>
<dbReference type="Proteomes" id="UP000016895">
    <property type="component" value="Chromosome 1"/>
</dbReference>
<feature type="chain" id="PRO_5004651275" evidence="3">
    <location>
        <begin position="21"/>
        <end position="218"/>
    </location>
</feature>
<dbReference type="KEGG" id="vni:VIBNI_A2618"/>
<sequence length="218" mass="24086">MKLSHKLLLTSALVPFASLADVEISIPKDVQLMIVNGEDIGYSSFGFDYKETLTIPNGTNQIVFRVAKVVTEAGSKNTKFKSQPLVATFTSSNSEIALTIPRINTLSQGERFNKDPKFYLKDSNGDLKSLKTGQIKVGFTFMPDMVQEVKNFNESSEPASISAYTGRAIEVDTVKIEKKNVSAKKATTTDLEALQQLFNQASQDDRKAFLTWAISNMN</sequence>
<proteinExistence type="inferred from homology"/>
<evidence type="ECO:0000313" key="5">
    <source>
        <dbReference type="Proteomes" id="UP000016895"/>
    </source>
</evidence>
<evidence type="ECO:0000256" key="3">
    <source>
        <dbReference type="SAM" id="SignalP"/>
    </source>
</evidence>
<protein>
    <submittedName>
        <fullName evidence="4">Uncharacterized protein</fullName>
    </submittedName>
</protein>
<accession>U4KGG5</accession>
<keyword evidence="5" id="KW-1185">Reference proteome</keyword>
<organism evidence="4 5">
    <name type="scientific">Vibrio nigripulchritudo</name>
    <dbReference type="NCBI Taxonomy" id="28173"/>
    <lineage>
        <taxon>Bacteria</taxon>
        <taxon>Pseudomonadati</taxon>
        <taxon>Pseudomonadota</taxon>
        <taxon>Gammaproteobacteria</taxon>
        <taxon>Vibrionales</taxon>
        <taxon>Vibrionaceae</taxon>
        <taxon>Vibrio</taxon>
    </lineage>
</organism>
<comment type="similarity">
    <text evidence="1">Belongs to the UPF0319 family.</text>
</comment>
<evidence type="ECO:0000256" key="1">
    <source>
        <dbReference type="ARBA" id="ARBA00008490"/>
    </source>
</evidence>
<dbReference type="AlphaFoldDB" id="U4KGG5"/>
<reference evidence="4 5" key="1">
    <citation type="journal article" date="2013" name="ISME J.">
        <title>Comparative genomics of pathogenic lineages of Vibrio nigripulchritudo identifies virulence-associated traits.</title>
        <authorList>
            <person name="Goudenege D."/>
            <person name="Labreuche Y."/>
            <person name="Krin E."/>
            <person name="Ansquer D."/>
            <person name="Mangenot S."/>
            <person name="Calteau A."/>
            <person name="Medigue C."/>
            <person name="Mazel D."/>
            <person name="Polz M.F."/>
            <person name="Le Roux F."/>
        </authorList>
    </citation>
    <scope>NUCLEOTIDE SEQUENCE [LARGE SCALE GENOMIC DNA]</scope>
    <source>
        <strain evidence="5">SnF1</strain>
    </source>
</reference>
<evidence type="ECO:0000256" key="2">
    <source>
        <dbReference type="ARBA" id="ARBA00022729"/>
    </source>
</evidence>
<dbReference type="EMBL" id="FO203526">
    <property type="protein sequence ID" value="CCO58673.1"/>
    <property type="molecule type" value="Genomic_DNA"/>
</dbReference>
<keyword evidence="2 3" id="KW-0732">Signal</keyword>
<dbReference type="PANTHER" id="PTHR38108">
    <property type="entry name" value="UPF0319 PROTEIN YCCT"/>
    <property type="match status" value="1"/>
</dbReference>